<dbReference type="InterPro" id="IPR027417">
    <property type="entry name" value="P-loop_NTPase"/>
</dbReference>
<keyword evidence="6" id="KW-0472">Membrane</keyword>
<feature type="domain" description="NB-ARC" evidence="7">
    <location>
        <begin position="170"/>
        <end position="342"/>
    </location>
</feature>
<keyword evidence="6" id="KW-0812">Transmembrane</keyword>
<dbReference type="InterPro" id="IPR042197">
    <property type="entry name" value="Apaf_helical"/>
</dbReference>
<evidence type="ECO:0000256" key="4">
    <source>
        <dbReference type="ARBA" id="ARBA00022840"/>
    </source>
</evidence>
<feature type="region of interest" description="Disordered" evidence="5">
    <location>
        <begin position="641"/>
        <end position="661"/>
    </location>
</feature>
<accession>A0AAN9SY02</accession>
<proteinExistence type="predicted"/>
<reference evidence="9 10" key="1">
    <citation type="submission" date="2024-01" db="EMBL/GenBank/DDBJ databases">
        <title>The genomes of 5 underutilized Papilionoideae crops provide insights into root nodulation and disease resistanc.</title>
        <authorList>
            <person name="Jiang F."/>
        </authorList>
    </citation>
    <scope>NUCLEOTIDE SEQUENCE [LARGE SCALE GENOMIC DNA]</scope>
    <source>
        <strain evidence="9">DUOXIRENSHENG_FW03</strain>
        <tissue evidence="9">Leaves</tissue>
    </source>
</reference>
<evidence type="ECO:0000313" key="9">
    <source>
        <dbReference type="EMBL" id="KAK7407311.1"/>
    </source>
</evidence>
<dbReference type="CDD" id="cd14798">
    <property type="entry name" value="RX-CC_like"/>
    <property type="match status" value="1"/>
</dbReference>
<dbReference type="EMBL" id="JAYMYS010000002">
    <property type="protein sequence ID" value="KAK7407311.1"/>
    <property type="molecule type" value="Genomic_DNA"/>
</dbReference>
<sequence>MTEAVLEVVLEKLSSLIGKELGLFLGFDRDMKKLCSMFTAIKATLQDAAEKQLSNKAIKDWSRKLKDATYEMDDILEECAYEALGLEYQGGKSGQSHKVRSCLSSFHPMHIVFRYKIAKRMKRISERLDEIAEERQKFHLTEMTPKRSGVTERHQTSSIITEQQVYGRKEDTKKILDFLMAGASHSKNLSVYPIVGLGGIGKTTLAQLIFNHEMVVNMFEPRIWLSVSEDFSLKRMTKAIIEAISSQVCENLDLELLQRKLKDLLRGKKYLLVLDDVWDNILDNWQKLEGVLASGAKGASILVTTRLPKVAAIMGTMPPHEVAMLSEDDSWELFKNQAFGSNEEEQVELVVIGKEIIKKCRGVPLVAKAIGGHLRFKRKENEWLYVKESNLWSLPHNENSIMSALRLSSSFDHGHHRFTSAYRLIRVVVVARAYSYLEIIQEASCSKSKAISIFDDGKSICFIRAEMLNEYARELEPFPSTDMSGMLTGIAGLCGVASFKSPKREKRVGTEEAMNFRNFHFLFPLFFAIIPFGALGQQTEEIRHGNGFPRRVLMSFKEKPSGSNITFECSPSGPCVPCLYSEKGDEKYRCSETGYRIPFKCVEIKDSTNDAKKTKSQKGRLFLEVSDGIAESHKVSHVAGEINPSQSHRRLVDDSSSSDNTSQAYITYRSCITPVNEEKLSVLNFEGLVIFLLLISGSIMYLRKRKAASMSGYVAGRGQNNSRF</sequence>
<keyword evidence="10" id="KW-1185">Reference proteome</keyword>
<gene>
    <name evidence="9" type="ORF">VNO78_09117</name>
</gene>
<dbReference type="InterPro" id="IPR038005">
    <property type="entry name" value="RX-like_CC"/>
</dbReference>
<dbReference type="PRINTS" id="PR00364">
    <property type="entry name" value="DISEASERSIST"/>
</dbReference>
<dbReference type="PANTHER" id="PTHR36766">
    <property type="entry name" value="PLANT BROAD-SPECTRUM MILDEW RESISTANCE PROTEIN RPW8"/>
    <property type="match status" value="1"/>
</dbReference>
<keyword evidence="6" id="KW-1133">Transmembrane helix</keyword>
<dbReference type="Pfam" id="PF18052">
    <property type="entry name" value="Rx_N"/>
    <property type="match status" value="1"/>
</dbReference>
<dbReference type="AlphaFoldDB" id="A0AAN9SY02"/>
<dbReference type="GO" id="GO:0006952">
    <property type="term" value="P:defense response"/>
    <property type="evidence" value="ECO:0007669"/>
    <property type="project" value="UniProtKB-KW"/>
</dbReference>
<organism evidence="9 10">
    <name type="scientific">Psophocarpus tetragonolobus</name>
    <name type="common">Winged bean</name>
    <name type="synonym">Dolichos tetragonolobus</name>
    <dbReference type="NCBI Taxonomy" id="3891"/>
    <lineage>
        <taxon>Eukaryota</taxon>
        <taxon>Viridiplantae</taxon>
        <taxon>Streptophyta</taxon>
        <taxon>Embryophyta</taxon>
        <taxon>Tracheophyta</taxon>
        <taxon>Spermatophyta</taxon>
        <taxon>Magnoliopsida</taxon>
        <taxon>eudicotyledons</taxon>
        <taxon>Gunneridae</taxon>
        <taxon>Pentapetalae</taxon>
        <taxon>rosids</taxon>
        <taxon>fabids</taxon>
        <taxon>Fabales</taxon>
        <taxon>Fabaceae</taxon>
        <taxon>Papilionoideae</taxon>
        <taxon>50 kb inversion clade</taxon>
        <taxon>NPAAA clade</taxon>
        <taxon>indigoferoid/millettioid clade</taxon>
        <taxon>Phaseoleae</taxon>
        <taxon>Psophocarpus</taxon>
    </lineage>
</organism>
<keyword evidence="3" id="KW-0611">Plant defense</keyword>
<dbReference type="Proteomes" id="UP001386955">
    <property type="component" value="Unassembled WGS sequence"/>
</dbReference>
<dbReference type="Gene3D" id="1.10.8.430">
    <property type="entry name" value="Helical domain of apoptotic protease-activating factors"/>
    <property type="match status" value="1"/>
</dbReference>
<dbReference type="PANTHER" id="PTHR36766:SF42">
    <property type="entry name" value="NB-ARC DOMAIN DISEASE RESISTANCE PROTEIN"/>
    <property type="match status" value="1"/>
</dbReference>
<dbReference type="SUPFAM" id="SSF52540">
    <property type="entry name" value="P-loop containing nucleoside triphosphate hydrolases"/>
    <property type="match status" value="1"/>
</dbReference>
<evidence type="ECO:0000256" key="3">
    <source>
        <dbReference type="ARBA" id="ARBA00022821"/>
    </source>
</evidence>
<evidence type="ECO:0000259" key="7">
    <source>
        <dbReference type="Pfam" id="PF00931"/>
    </source>
</evidence>
<feature type="transmembrane region" description="Helical" evidence="6">
    <location>
        <begin position="682"/>
        <end position="702"/>
    </location>
</feature>
<keyword evidence="1" id="KW-0677">Repeat</keyword>
<dbReference type="GO" id="GO:0005524">
    <property type="term" value="F:ATP binding"/>
    <property type="evidence" value="ECO:0007669"/>
    <property type="project" value="UniProtKB-KW"/>
</dbReference>
<protein>
    <submittedName>
        <fullName evidence="9">Uncharacterized protein</fullName>
    </submittedName>
</protein>
<keyword evidence="4" id="KW-0067">ATP-binding</keyword>
<feature type="domain" description="Disease resistance N-terminal" evidence="8">
    <location>
        <begin position="5"/>
        <end position="92"/>
    </location>
</feature>
<dbReference type="GO" id="GO:0043531">
    <property type="term" value="F:ADP binding"/>
    <property type="evidence" value="ECO:0007669"/>
    <property type="project" value="InterPro"/>
</dbReference>
<evidence type="ECO:0000256" key="6">
    <source>
        <dbReference type="SAM" id="Phobius"/>
    </source>
</evidence>
<dbReference type="Gene3D" id="1.20.5.4130">
    <property type="match status" value="1"/>
</dbReference>
<evidence type="ECO:0000256" key="2">
    <source>
        <dbReference type="ARBA" id="ARBA00022741"/>
    </source>
</evidence>
<keyword evidence="2" id="KW-0547">Nucleotide-binding</keyword>
<dbReference type="Pfam" id="PF00931">
    <property type="entry name" value="NB-ARC"/>
    <property type="match status" value="1"/>
</dbReference>
<dbReference type="InterPro" id="IPR041118">
    <property type="entry name" value="Rx_N"/>
</dbReference>
<evidence type="ECO:0000313" key="10">
    <source>
        <dbReference type="Proteomes" id="UP001386955"/>
    </source>
</evidence>
<evidence type="ECO:0000256" key="5">
    <source>
        <dbReference type="SAM" id="MobiDB-lite"/>
    </source>
</evidence>
<name>A0AAN9SY02_PSOTE</name>
<comment type="caution">
    <text evidence="9">The sequence shown here is derived from an EMBL/GenBank/DDBJ whole genome shotgun (WGS) entry which is preliminary data.</text>
</comment>
<evidence type="ECO:0000259" key="8">
    <source>
        <dbReference type="Pfam" id="PF18052"/>
    </source>
</evidence>
<evidence type="ECO:0000256" key="1">
    <source>
        <dbReference type="ARBA" id="ARBA00022737"/>
    </source>
</evidence>
<dbReference type="Gene3D" id="3.40.50.300">
    <property type="entry name" value="P-loop containing nucleotide triphosphate hydrolases"/>
    <property type="match status" value="1"/>
</dbReference>
<dbReference type="FunFam" id="3.40.50.300:FF:001091">
    <property type="entry name" value="Probable disease resistance protein At1g61300"/>
    <property type="match status" value="1"/>
</dbReference>
<dbReference type="InterPro" id="IPR002182">
    <property type="entry name" value="NB-ARC"/>
</dbReference>